<name>D8SJD4_SELML</name>
<sequence>MASKDSEQVNLADAQKLWNALRGIPGLSDGDAFIHFLRILHLGMLVRQAPIEHAKQGQVSDVLCCGVTEQGTRVVGANVRLRMDMAGGRPNPVSIKDVEKRLGVQVSAFDDDTHSRLHLALLDEDKEAKPSKGRDFENCAEHAVFEKLARVNESADTTYAVQKHQKKKGESKVVCVKRCVNCLKAGGASSSSGGPFGQTPRLGAIVTDHDSIAGLSVPINTMPVMVFIRSVFRALRERESERARVLGLFPYLQVWHDLSMSQATPYKNNGNSVCELLRRIRQCSMSGGYAQSKQVTENCIYNMRNRCRTRLHPCSFLTVPFEAETPSFPTGLSNPAVLSAKISDAPFLCSALAVTALWIRLARERLSWPLPHEPFRNCCEHRDAKRLSGVLILEKIESQVAAFGFVLLEAAVLCPMLGAFVSCPKGHRFKICASCGQQNKAGLVSHELTLLSVQGAWMQKDLQIQQTYGPIALNSSETWMLVQKKKRNSSTSVPNLNFAEASASRQYGPPHHSIALHWRAYHETYHLLKLPGSPEKIDHAHVVLRSGGDPIVAPHRHKAAVSVLEPGVATRREDADEVDGVWHGAGSHLHHSEERESSHCVAVASVGSHHCTPGGDLRAGNDSVYGSVLVHPESF</sequence>
<dbReference type="InParanoid" id="D8SJD4"/>
<evidence type="ECO:0000313" key="1">
    <source>
        <dbReference type="EMBL" id="EFJ15339.1"/>
    </source>
</evidence>
<proteinExistence type="predicted"/>
<gene>
    <name evidence="1" type="ORF">SELMODRAFT_445532</name>
</gene>
<keyword evidence="2" id="KW-1185">Reference proteome</keyword>
<dbReference type="AlphaFoldDB" id="D8SJD4"/>
<dbReference type="EMBL" id="GL377623">
    <property type="protein sequence ID" value="EFJ15339.1"/>
    <property type="molecule type" value="Genomic_DNA"/>
</dbReference>
<protein>
    <submittedName>
        <fullName evidence="1">Uncharacterized protein</fullName>
    </submittedName>
</protein>
<dbReference type="Proteomes" id="UP000001514">
    <property type="component" value="Unassembled WGS sequence"/>
</dbReference>
<dbReference type="HOGENOM" id="CLU_431115_0_0_1"/>
<organism evidence="2">
    <name type="scientific">Selaginella moellendorffii</name>
    <name type="common">Spikemoss</name>
    <dbReference type="NCBI Taxonomy" id="88036"/>
    <lineage>
        <taxon>Eukaryota</taxon>
        <taxon>Viridiplantae</taxon>
        <taxon>Streptophyta</taxon>
        <taxon>Embryophyta</taxon>
        <taxon>Tracheophyta</taxon>
        <taxon>Lycopodiopsida</taxon>
        <taxon>Selaginellales</taxon>
        <taxon>Selaginellaceae</taxon>
        <taxon>Selaginella</taxon>
    </lineage>
</organism>
<dbReference type="Gramene" id="EFJ15339">
    <property type="protein sequence ID" value="EFJ15339"/>
    <property type="gene ID" value="SELMODRAFT_445532"/>
</dbReference>
<evidence type="ECO:0000313" key="2">
    <source>
        <dbReference type="Proteomes" id="UP000001514"/>
    </source>
</evidence>
<dbReference type="KEGG" id="smo:SELMODRAFT_445532"/>
<reference evidence="1 2" key="1">
    <citation type="journal article" date="2011" name="Science">
        <title>The Selaginella genome identifies genetic changes associated with the evolution of vascular plants.</title>
        <authorList>
            <person name="Banks J.A."/>
            <person name="Nishiyama T."/>
            <person name="Hasebe M."/>
            <person name="Bowman J.L."/>
            <person name="Gribskov M."/>
            <person name="dePamphilis C."/>
            <person name="Albert V.A."/>
            <person name="Aono N."/>
            <person name="Aoyama T."/>
            <person name="Ambrose B.A."/>
            <person name="Ashton N.W."/>
            <person name="Axtell M.J."/>
            <person name="Barker E."/>
            <person name="Barker M.S."/>
            <person name="Bennetzen J.L."/>
            <person name="Bonawitz N.D."/>
            <person name="Chapple C."/>
            <person name="Cheng C."/>
            <person name="Correa L.G."/>
            <person name="Dacre M."/>
            <person name="DeBarry J."/>
            <person name="Dreyer I."/>
            <person name="Elias M."/>
            <person name="Engstrom E.M."/>
            <person name="Estelle M."/>
            <person name="Feng L."/>
            <person name="Finet C."/>
            <person name="Floyd S.K."/>
            <person name="Frommer W.B."/>
            <person name="Fujita T."/>
            <person name="Gramzow L."/>
            <person name="Gutensohn M."/>
            <person name="Harholt J."/>
            <person name="Hattori M."/>
            <person name="Heyl A."/>
            <person name="Hirai T."/>
            <person name="Hiwatashi Y."/>
            <person name="Ishikawa M."/>
            <person name="Iwata M."/>
            <person name="Karol K.G."/>
            <person name="Koehler B."/>
            <person name="Kolukisaoglu U."/>
            <person name="Kubo M."/>
            <person name="Kurata T."/>
            <person name="Lalonde S."/>
            <person name="Li K."/>
            <person name="Li Y."/>
            <person name="Litt A."/>
            <person name="Lyons E."/>
            <person name="Manning G."/>
            <person name="Maruyama T."/>
            <person name="Michael T.P."/>
            <person name="Mikami K."/>
            <person name="Miyazaki S."/>
            <person name="Morinaga S."/>
            <person name="Murata T."/>
            <person name="Mueller-Roeber B."/>
            <person name="Nelson D.R."/>
            <person name="Obara M."/>
            <person name="Oguri Y."/>
            <person name="Olmstead R.G."/>
            <person name="Onodera N."/>
            <person name="Petersen B.L."/>
            <person name="Pils B."/>
            <person name="Prigge M."/>
            <person name="Rensing S.A."/>
            <person name="Riano-Pachon D.M."/>
            <person name="Roberts A.W."/>
            <person name="Sato Y."/>
            <person name="Scheller H.V."/>
            <person name="Schulz B."/>
            <person name="Schulz C."/>
            <person name="Shakirov E.V."/>
            <person name="Shibagaki N."/>
            <person name="Shinohara N."/>
            <person name="Shippen D.E."/>
            <person name="Soerensen I."/>
            <person name="Sotooka R."/>
            <person name="Sugimoto N."/>
            <person name="Sugita M."/>
            <person name="Sumikawa N."/>
            <person name="Tanurdzic M."/>
            <person name="Theissen G."/>
            <person name="Ulvskov P."/>
            <person name="Wakazuki S."/>
            <person name="Weng J.K."/>
            <person name="Willats W.W."/>
            <person name="Wipf D."/>
            <person name="Wolf P.G."/>
            <person name="Yang L."/>
            <person name="Zimmer A.D."/>
            <person name="Zhu Q."/>
            <person name="Mitros T."/>
            <person name="Hellsten U."/>
            <person name="Loque D."/>
            <person name="Otillar R."/>
            <person name="Salamov A."/>
            <person name="Schmutz J."/>
            <person name="Shapiro H."/>
            <person name="Lindquist E."/>
            <person name="Lucas S."/>
            <person name="Rokhsar D."/>
            <person name="Grigoriev I.V."/>
        </authorList>
    </citation>
    <scope>NUCLEOTIDE SEQUENCE [LARGE SCALE GENOMIC DNA]</scope>
</reference>
<accession>D8SJD4</accession>